<dbReference type="FunFam" id="3.30.2290.10:FF:000003">
    <property type="entry name" value="Zinc-dependent protease, TldD/PmbA family"/>
    <property type="match status" value="1"/>
</dbReference>
<feature type="domain" description="Metalloprotease TldD/E N-terminal" evidence="5">
    <location>
        <begin position="21"/>
        <end position="84"/>
    </location>
</feature>
<gene>
    <name evidence="8" type="ORF">AMJ52_08175</name>
</gene>
<dbReference type="InterPro" id="IPR045569">
    <property type="entry name" value="Metalloprtase-TldD/E_C"/>
</dbReference>
<dbReference type="InterPro" id="IPR051463">
    <property type="entry name" value="Peptidase_U62_metallo"/>
</dbReference>
<evidence type="ECO:0000256" key="1">
    <source>
        <dbReference type="ARBA" id="ARBA00005836"/>
    </source>
</evidence>
<evidence type="ECO:0000259" key="5">
    <source>
        <dbReference type="Pfam" id="PF01523"/>
    </source>
</evidence>
<feature type="domain" description="Metalloprotease TldD/E central" evidence="7">
    <location>
        <begin position="114"/>
        <end position="218"/>
    </location>
</feature>
<dbReference type="Pfam" id="PF01523">
    <property type="entry name" value="PmbA_TldD_1st"/>
    <property type="match status" value="1"/>
</dbReference>
<dbReference type="Pfam" id="PF19290">
    <property type="entry name" value="PmbA_TldD_2nd"/>
    <property type="match status" value="1"/>
</dbReference>
<keyword evidence="2" id="KW-0645">Protease</keyword>
<dbReference type="InterPro" id="IPR002510">
    <property type="entry name" value="Metalloprtase-TldD/E_N"/>
</dbReference>
<dbReference type="GO" id="GO:0006508">
    <property type="term" value="P:proteolysis"/>
    <property type="evidence" value="ECO:0007669"/>
    <property type="project" value="UniProtKB-KW"/>
</dbReference>
<evidence type="ECO:0000259" key="7">
    <source>
        <dbReference type="Pfam" id="PF19290"/>
    </source>
</evidence>
<keyword evidence="3" id="KW-0378">Hydrolase</keyword>
<dbReference type="PANTHER" id="PTHR30624">
    <property type="entry name" value="UNCHARACTERIZED PROTEIN TLDD AND PMBA"/>
    <property type="match status" value="1"/>
</dbReference>
<sequence length="475" mass="52227">MEQFLKNTIDSLKVHRVAYGDVRIVEQESESIVVKNSVVEAITHSTSIGFGVRVLKDSAWGFSSSNIMEKNEADIVTKNALSIARASARVKLGNVSLATVSPQRGTYQTKIEIDPLSVSLNDKIELLLACDTIMRKEKKIKVRSAFLRCSKTKTHFASTDDSLISQERVITGGGLNVYALHSGELQSRSYSDYGQSGYEFITALDFTSNASRITNEVVTLLKAKPCPEMKTTVILDADQMVLQVHESCGHPAELDRVLGTEASYAGTSFLTLEKLNNFVYGSDKVNIVADATVPGGLGTFGWDDEGVPGQRVYLVKEGRFVGYLTSRETACTIKTQSGGAMRADGWNRIPLIRMTNINLEPGNQKLEEIIAETKEGVFMSTNKSWSIDDKRLNFQFGCEFARGIKNGKFTHVYKNPTYAGITPQFWKSCDAIADKDSWHLFGVHNCGKGEPGQIAVVGHGTAPTRFKNVQIGIVR</sequence>
<proteinExistence type="inferred from homology"/>
<organism evidence="8 9">
    <name type="scientific">candidate division TA06 bacterium DG_78</name>
    <dbReference type="NCBI Taxonomy" id="1703772"/>
    <lineage>
        <taxon>Bacteria</taxon>
        <taxon>Bacteria division TA06</taxon>
    </lineage>
</organism>
<evidence type="ECO:0000313" key="8">
    <source>
        <dbReference type="EMBL" id="KPJ71900.1"/>
    </source>
</evidence>
<evidence type="ECO:0000256" key="4">
    <source>
        <dbReference type="ARBA" id="ARBA00023049"/>
    </source>
</evidence>
<evidence type="ECO:0000256" key="2">
    <source>
        <dbReference type="ARBA" id="ARBA00022670"/>
    </source>
</evidence>
<dbReference type="GO" id="GO:0005829">
    <property type="term" value="C:cytosol"/>
    <property type="evidence" value="ECO:0007669"/>
    <property type="project" value="TreeGrafter"/>
</dbReference>
<evidence type="ECO:0000256" key="3">
    <source>
        <dbReference type="ARBA" id="ARBA00022801"/>
    </source>
</evidence>
<dbReference type="InterPro" id="IPR035068">
    <property type="entry name" value="TldD/PmbA_N"/>
</dbReference>
<evidence type="ECO:0000313" key="9">
    <source>
        <dbReference type="Proteomes" id="UP000051012"/>
    </source>
</evidence>
<evidence type="ECO:0000259" key="6">
    <source>
        <dbReference type="Pfam" id="PF19289"/>
    </source>
</evidence>
<dbReference type="Gene3D" id="3.30.2290.10">
    <property type="entry name" value="PmbA/TldD superfamily"/>
    <property type="match status" value="1"/>
</dbReference>
<feature type="domain" description="Metalloprotease TldD/E C-terminal" evidence="6">
    <location>
        <begin position="230"/>
        <end position="470"/>
    </location>
</feature>
<dbReference type="InterPro" id="IPR045570">
    <property type="entry name" value="Metalloprtase-TldD/E_cen_dom"/>
</dbReference>
<comment type="caution">
    <text evidence="8">The sequence shown here is derived from an EMBL/GenBank/DDBJ whole genome shotgun (WGS) entry which is preliminary data.</text>
</comment>
<dbReference type="PATRIC" id="fig|1703772.3.peg.493"/>
<dbReference type="AlphaFoldDB" id="A0A0S7YCU3"/>
<name>A0A0S7YCU3_UNCT6</name>
<dbReference type="InterPro" id="IPR036059">
    <property type="entry name" value="TldD/PmbA_sf"/>
</dbReference>
<protein>
    <submittedName>
        <fullName evidence="8">Peptidase C69</fullName>
    </submittedName>
</protein>
<dbReference type="SUPFAM" id="SSF111283">
    <property type="entry name" value="Putative modulator of DNA gyrase, PmbA/TldD"/>
    <property type="match status" value="1"/>
</dbReference>
<dbReference type="Pfam" id="PF19289">
    <property type="entry name" value="PmbA_TldD_3rd"/>
    <property type="match status" value="1"/>
</dbReference>
<dbReference type="PANTHER" id="PTHR30624:SF10">
    <property type="entry name" value="CONSERVED PROTEIN"/>
    <property type="match status" value="1"/>
</dbReference>
<comment type="similarity">
    <text evidence="1">Belongs to the peptidase U62 family.</text>
</comment>
<dbReference type="EMBL" id="LJNI01000115">
    <property type="protein sequence ID" value="KPJ71900.1"/>
    <property type="molecule type" value="Genomic_DNA"/>
</dbReference>
<dbReference type="Proteomes" id="UP000051012">
    <property type="component" value="Unassembled WGS sequence"/>
</dbReference>
<reference evidence="8 9" key="1">
    <citation type="journal article" date="2015" name="Microbiome">
        <title>Genomic resolution of linkages in carbon, nitrogen, and sulfur cycling among widespread estuary sediment bacteria.</title>
        <authorList>
            <person name="Baker B.J."/>
            <person name="Lazar C.S."/>
            <person name="Teske A.P."/>
            <person name="Dick G.J."/>
        </authorList>
    </citation>
    <scope>NUCLEOTIDE SEQUENCE [LARGE SCALE GENOMIC DNA]</scope>
    <source>
        <strain evidence="8">DG_78</strain>
    </source>
</reference>
<accession>A0A0S7YCU3</accession>
<keyword evidence="4" id="KW-0482">Metalloprotease</keyword>
<dbReference type="GO" id="GO:0008237">
    <property type="term" value="F:metallopeptidase activity"/>
    <property type="evidence" value="ECO:0007669"/>
    <property type="project" value="UniProtKB-KW"/>
</dbReference>